<dbReference type="AlphaFoldDB" id="A0A8J3N972"/>
<feature type="region of interest" description="Disordered" evidence="1">
    <location>
        <begin position="1"/>
        <end position="36"/>
    </location>
</feature>
<gene>
    <name evidence="2" type="ORF">KSF_090350</name>
</gene>
<evidence type="ECO:0000256" key="1">
    <source>
        <dbReference type="SAM" id="MobiDB-lite"/>
    </source>
</evidence>
<organism evidence="2 3">
    <name type="scientific">Reticulibacter mediterranei</name>
    <dbReference type="NCBI Taxonomy" id="2778369"/>
    <lineage>
        <taxon>Bacteria</taxon>
        <taxon>Bacillati</taxon>
        <taxon>Chloroflexota</taxon>
        <taxon>Ktedonobacteria</taxon>
        <taxon>Ktedonobacterales</taxon>
        <taxon>Reticulibacteraceae</taxon>
        <taxon>Reticulibacter</taxon>
    </lineage>
</organism>
<evidence type="ECO:0000313" key="2">
    <source>
        <dbReference type="EMBL" id="GHO98987.1"/>
    </source>
</evidence>
<dbReference type="Pfam" id="PF13646">
    <property type="entry name" value="HEAT_2"/>
    <property type="match status" value="2"/>
</dbReference>
<dbReference type="RefSeq" id="WP_220209656.1">
    <property type="nucleotide sequence ID" value="NZ_BNJK01000002.1"/>
</dbReference>
<dbReference type="InterPro" id="IPR004155">
    <property type="entry name" value="PBS_lyase_HEAT"/>
</dbReference>
<dbReference type="SMART" id="SM00567">
    <property type="entry name" value="EZ_HEAT"/>
    <property type="match status" value="4"/>
</dbReference>
<feature type="compositionally biased region" description="Polar residues" evidence="1">
    <location>
        <begin position="23"/>
        <end position="32"/>
    </location>
</feature>
<dbReference type="PANTHER" id="PTHR12697:SF5">
    <property type="entry name" value="DEOXYHYPUSINE HYDROXYLASE"/>
    <property type="match status" value="1"/>
</dbReference>
<protein>
    <recommendedName>
        <fullName evidence="4">HEAT repeat domain-containing protein</fullName>
    </recommendedName>
</protein>
<accession>A0A8J3N972</accession>
<sequence length="790" mass="89369">MEYENHPFDPKHLPERQDEHQGTHPSPSSERSQPVDPILSRLRARFGLDESYLPENPSIPALLAALKHSDWRVRTAVARRLGSAGVGDEVRNALLSLLHDHIPAVRAAAVHALYALDDNIPEEPLLSLLRNDEEDDDVRIAAVQALSARGKRLSPSGATALSSTFHQEKQNGMLRSAIIYTLGALGIRTPIPLLQEALQNDPDWMVREAAALMMGEQEERADSELLEELVDNEDEHPVVIEAIYQALGNLSRSQRERLERSEARIQVTTSGTFEKIEPAYKMPQRVGNVEFDGIAPGSSNLQDRIPVVVQALDNQWMPDSLLNKLLSKRITFDSIQHYLAGLVRTEYLRSLINGQQVIINRAYLYNNPVIVQDHQQPGPAREVFKQFLNEGVIVPFLIYEKSPDQRPAYGVLPSGFASWQQVCQDTHMQCLRFSWLDEETNQEEIKQFASGLHGFAQSDERLNISRLVRDLGLLPEQERDLQKTLRDIHTWSRQVFEQEGKWVNREDIYRRYITVGDPSQRVYDGSKEFAGTLKRLYDVAYNNNLAEALSGYLLTPPNSPTSLVLQDWRPQQNQKYIKASDIIDMLRGKVFEIVQSGLYLRSIGMLRLQDVKEIRKTDEWQAYIQSLQQLLKAPLEFANYANEVYRRYIMLAQVITRLIESRNTLTGGALTAEWIPTTSLLINVGGATTEIRWNSATDRPITNAAHQKTFLPKVRGGSAPVNIRLVIGDSGSPSKLQAGFDLIHGRMHNAQEQWIDLCDQLTKQIYLREFSLESPSTSAGSREISNLNAV</sequence>
<evidence type="ECO:0000313" key="3">
    <source>
        <dbReference type="Proteomes" id="UP000597444"/>
    </source>
</evidence>
<evidence type="ECO:0008006" key="4">
    <source>
        <dbReference type="Google" id="ProtNLM"/>
    </source>
</evidence>
<dbReference type="EMBL" id="BNJK01000002">
    <property type="protein sequence ID" value="GHO98987.1"/>
    <property type="molecule type" value="Genomic_DNA"/>
</dbReference>
<dbReference type="GO" id="GO:0016491">
    <property type="term" value="F:oxidoreductase activity"/>
    <property type="evidence" value="ECO:0007669"/>
    <property type="project" value="TreeGrafter"/>
</dbReference>
<dbReference type="SUPFAM" id="SSF48371">
    <property type="entry name" value="ARM repeat"/>
    <property type="match status" value="1"/>
</dbReference>
<dbReference type="InterPro" id="IPR011989">
    <property type="entry name" value="ARM-like"/>
</dbReference>
<feature type="compositionally biased region" description="Basic and acidic residues" evidence="1">
    <location>
        <begin position="1"/>
        <end position="22"/>
    </location>
</feature>
<dbReference type="PANTHER" id="PTHR12697">
    <property type="entry name" value="PBS LYASE HEAT-LIKE PROTEIN"/>
    <property type="match status" value="1"/>
</dbReference>
<name>A0A8J3N972_9CHLR</name>
<keyword evidence="3" id="KW-1185">Reference proteome</keyword>
<dbReference type="InterPro" id="IPR016024">
    <property type="entry name" value="ARM-type_fold"/>
</dbReference>
<dbReference type="Gene3D" id="1.25.10.10">
    <property type="entry name" value="Leucine-rich Repeat Variant"/>
    <property type="match status" value="2"/>
</dbReference>
<proteinExistence type="predicted"/>
<comment type="caution">
    <text evidence="2">The sequence shown here is derived from an EMBL/GenBank/DDBJ whole genome shotgun (WGS) entry which is preliminary data.</text>
</comment>
<dbReference type="Proteomes" id="UP000597444">
    <property type="component" value="Unassembled WGS sequence"/>
</dbReference>
<reference evidence="2" key="1">
    <citation type="submission" date="2020-10" db="EMBL/GenBank/DDBJ databases">
        <title>Taxonomic study of unclassified bacteria belonging to the class Ktedonobacteria.</title>
        <authorList>
            <person name="Yabe S."/>
            <person name="Wang C.M."/>
            <person name="Zheng Y."/>
            <person name="Sakai Y."/>
            <person name="Cavaletti L."/>
            <person name="Monciardini P."/>
            <person name="Donadio S."/>
        </authorList>
    </citation>
    <scope>NUCLEOTIDE SEQUENCE</scope>
    <source>
        <strain evidence="2">ID150040</strain>
    </source>
</reference>